<dbReference type="Proteomes" id="UP000482960">
    <property type="component" value="Unassembled WGS sequence"/>
</dbReference>
<proteinExistence type="predicted"/>
<accession>A0A6V8KWA3</accession>
<evidence type="ECO:0000313" key="2">
    <source>
        <dbReference type="EMBL" id="GFJ87018.1"/>
    </source>
</evidence>
<dbReference type="InterPro" id="IPR036388">
    <property type="entry name" value="WH-like_DNA-bd_sf"/>
</dbReference>
<name>A0A6V8KWA3_9ACTN</name>
<feature type="domain" description="HTH marR-type" evidence="1">
    <location>
        <begin position="18"/>
        <end position="150"/>
    </location>
</feature>
<dbReference type="AlphaFoldDB" id="A0A6V8KWA3"/>
<evidence type="ECO:0000313" key="3">
    <source>
        <dbReference type="Proteomes" id="UP000482960"/>
    </source>
</evidence>
<dbReference type="PANTHER" id="PTHR33164:SF99">
    <property type="entry name" value="MARR FAMILY REGULATORY PROTEIN"/>
    <property type="match status" value="1"/>
</dbReference>
<dbReference type="RefSeq" id="WP_173073790.1">
    <property type="nucleotide sequence ID" value="NZ_BAABJB010000031.1"/>
</dbReference>
<gene>
    <name evidence="2" type="ORF">Prum_006600</name>
</gene>
<dbReference type="GO" id="GO:0006950">
    <property type="term" value="P:response to stress"/>
    <property type="evidence" value="ECO:0007669"/>
    <property type="project" value="TreeGrafter"/>
</dbReference>
<dbReference type="PROSITE" id="PS50995">
    <property type="entry name" value="HTH_MARR_2"/>
    <property type="match status" value="1"/>
</dbReference>
<comment type="caution">
    <text evidence="2">The sequence shown here is derived from an EMBL/GenBank/DDBJ whole genome shotgun (WGS) entry which is preliminary data.</text>
</comment>
<dbReference type="GO" id="GO:0003700">
    <property type="term" value="F:DNA-binding transcription factor activity"/>
    <property type="evidence" value="ECO:0007669"/>
    <property type="project" value="InterPro"/>
</dbReference>
<reference evidence="2 3" key="1">
    <citation type="submission" date="2020-03" db="EMBL/GenBank/DDBJ databases">
        <title>Whole genome shotgun sequence of Phytohabitans rumicis NBRC 108638.</title>
        <authorList>
            <person name="Komaki H."/>
            <person name="Tamura T."/>
        </authorList>
    </citation>
    <scope>NUCLEOTIDE SEQUENCE [LARGE SCALE GENOMIC DNA]</scope>
    <source>
        <strain evidence="2 3">NBRC 108638</strain>
    </source>
</reference>
<sequence>MDDLEEPRWLDGEEQQSWFAFAYMLIRLPAALEAQMQRDANISQFDYLVLAALSMVPDRTQRMSDLADATASSLGRLSNVVIKLERRGWVRRTPDPIDGRYTLAILTDDGWDKVVTSAPGHVNEVRRLVFDPLTKAQQRQMGAIGQRILQAIDPELLARIQSSRDSQGEQ</sequence>
<keyword evidence="3" id="KW-1185">Reference proteome</keyword>
<dbReference type="SUPFAM" id="SSF46785">
    <property type="entry name" value="Winged helix' DNA-binding domain"/>
    <property type="match status" value="1"/>
</dbReference>
<dbReference type="Gene3D" id="1.10.10.10">
    <property type="entry name" value="Winged helix-like DNA-binding domain superfamily/Winged helix DNA-binding domain"/>
    <property type="match status" value="1"/>
</dbReference>
<dbReference type="InterPro" id="IPR036390">
    <property type="entry name" value="WH_DNA-bd_sf"/>
</dbReference>
<dbReference type="InterPro" id="IPR039422">
    <property type="entry name" value="MarR/SlyA-like"/>
</dbReference>
<protein>
    <submittedName>
        <fullName evidence="2">MarR family transcriptional regulator</fullName>
    </submittedName>
</protein>
<dbReference type="InterPro" id="IPR000835">
    <property type="entry name" value="HTH_MarR-typ"/>
</dbReference>
<reference evidence="2 3" key="2">
    <citation type="submission" date="2020-03" db="EMBL/GenBank/DDBJ databases">
        <authorList>
            <person name="Ichikawa N."/>
            <person name="Kimura A."/>
            <person name="Kitahashi Y."/>
            <person name="Uohara A."/>
        </authorList>
    </citation>
    <scope>NUCLEOTIDE SEQUENCE [LARGE SCALE GENOMIC DNA]</scope>
    <source>
        <strain evidence="2 3">NBRC 108638</strain>
    </source>
</reference>
<dbReference type="Pfam" id="PF12802">
    <property type="entry name" value="MarR_2"/>
    <property type="match status" value="1"/>
</dbReference>
<evidence type="ECO:0000259" key="1">
    <source>
        <dbReference type="PROSITE" id="PS50995"/>
    </source>
</evidence>
<dbReference type="EMBL" id="BLPG01000001">
    <property type="protein sequence ID" value="GFJ87018.1"/>
    <property type="molecule type" value="Genomic_DNA"/>
</dbReference>
<organism evidence="2 3">
    <name type="scientific">Phytohabitans rumicis</name>
    <dbReference type="NCBI Taxonomy" id="1076125"/>
    <lineage>
        <taxon>Bacteria</taxon>
        <taxon>Bacillati</taxon>
        <taxon>Actinomycetota</taxon>
        <taxon>Actinomycetes</taxon>
        <taxon>Micromonosporales</taxon>
        <taxon>Micromonosporaceae</taxon>
    </lineage>
</organism>
<dbReference type="SMART" id="SM00347">
    <property type="entry name" value="HTH_MARR"/>
    <property type="match status" value="1"/>
</dbReference>
<dbReference type="PANTHER" id="PTHR33164">
    <property type="entry name" value="TRANSCRIPTIONAL REGULATOR, MARR FAMILY"/>
    <property type="match status" value="1"/>
</dbReference>